<gene>
    <name evidence="2" type="ORF">MSPICULIGERA_LOCUS3872</name>
</gene>
<dbReference type="EMBL" id="CATQJA010001012">
    <property type="protein sequence ID" value="CAJ0565220.1"/>
    <property type="molecule type" value="Genomic_DNA"/>
</dbReference>
<evidence type="ECO:0000313" key="2">
    <source>
        <dbReference type="EMBL" id="CAJ0565220.1"/>
    </source>
</evidence>
<keyword evidence="3" id="KW-1185">Reference proteome</keyword>
<protein>
    <submittedName>
        <fullName evidence="2">Uncharacterized protein</fullName>
    </submittedName>
</protein>
<feature type="region of interest" description="Disordered" evidence="1">
    <location>
        <begin position="121"/>
        <end position="316"/>
    </location>
</feature>
<evidence type="ECO:0000256" key="1">
    <source>
        <dbReference type="SAM" id="MobiDB-lite"/>
    </source>
</evidence>
<evidence type="ECO:0000313" key="3">
    <source>
        <dbReference type="Proteomes" id="UP001177023"/>
    </source>
</evidence>
<dbReference type="AlphaFoldDB" id="A0AA36CA79"/>
<feature type="compositionally biased region" description="Basic residues" evidence="1">
    <location>
        <begin position="252"/>
        <end position="263"/>
    </location>
</feature>
<reference evidence="2" key="1">
    <citation type="submission" date="2023-06" db="EMBL/GenBank/DDBJ databases">
        <authorList>
            <person name="Delattre M."/>
        </authorList>
    </citation>
    <scope>NUCLEOTIDE SEQUENCE</scope>
    <source>
        <strain evidence="2">AF72</strain>
    </source>
</reference>
<dbReference type="Proteomes" id="UP001177023">
    <property type="component" value="Unassembled WGS sequence"/>
</dbReference>
<feature type="compositionally biased region" description="Polar residues" evidence="1">
    <location>
        <begin position="271"/>
        <end position="286"/>
    </location>
</feature>
<accession>A0AA36CA79</accession>
<feature type="non-terminal residue" evidence="2">
    <location>
        <position position="316"/>
    </location>
</feature>
<sequence length="316" mass="34683">MRHPLFWVVLLFDLFPGHYPVAVGKFRCAVDGNPYDPSVKPPCKAAAPGSGGDAFNEHIKKADGDIEVVYAFNEGPSGVTDPHAPTTNVSNTLRALHQKYIDGAGDALEQAYCDQLVFTRPAPAPAQGPKGKKKKSQDMWVAASESQTLNRKAKKSGGGGRKSKSKSAEAPSRADASRAASVGQKKKNFLKKDYENPEDWTLGTTTGSQVEDDSGTRSRSRSRADRRKRDNTRTAGDDRTAESRQQTDQSARRNRNKLSKEKKRPVDSRNARSSSAVPSKECTQQHDYPMNFPTSKDKTRDISPSPRRSGKKPKKP</sequence>
<name>A0AA36CA79_9BILA</name>
<comment type="caution">
    <text evidence="2">The sequence shown here is derived from an EMBL/GenBank/DDBJ whole genome shotgun (WGS) entry which is preliminary data.</text>
</comment>
<organism evidence="2 3">
    <name type="scientific">Mesorhabditis spiculigera</name>
    <dbReference type="NCBI Taxonomy" id="96644"/>
    <lineage>
        <taxon>Eukaryota</taxon>
        <taxon>Metazoa</taxon>
        <taxon>Ecdysozoa</taxon>
        <taxon>Nematoda</taxon>
        <taxon>Chromadorea</taxon>
        <taxon>Rhabditida</taxon>
        <taxon>Rhabditina</taxon>
        <taxon>Rhabditomorpha</taxon>
        <taxon>Rhabditoidea</taxon>
        <taxon>Rhabditidae</taxon>
        <taxon>Mesorhabditinae</taxon>
        <taxon>Mesorhabditis</taxon>
    </lineage>
</organism>
<feature type="compositionally biased region" description="Basic residues" evidence="1">
    <location>
        <begin position="151"/>
        <end position="165"/>
    </location>
</feature>
<proteinExistence type="predicted"/>
<feature type="compositionally biased region" description="Basic and acidic residues" evidence="1">
    <location>
        <begin position="227"/>
        <end position="242"/>
    </location>
</feature>
<feature type="compositionally biased region" description="Low complexity" evidence="1">
    <location>
        <begin position="168"/>
        <end position="181"/>
    </location>
</feature>